<organism evidence="6 7">
    <name type="scientific">Nibrella saemangeumensis</name>
    <dbReference type="NCBI Taxonomy" id="1084526"/>
    <lineage>
        <taxon>Bacteria</taxon>
        <taxon>Pseudomonadati</taxon>
        <taxon>Bacteroidota</taxon>
        <taxon>Cytophagia</taxon>
        <taxon>Cytophagales</taxon>
        <taxon>Spirosomataceae</taxon>
        <taxon>Nibrella</taxon>
    </lineage>
</organism>
<comment type="similarity">
    <text evidence="3">Belongs to the N(4)/N(6)-methyltransferase family.</text>
</comment>
<dbReference type="InterPro" id="IPR002941">
    <property type="entry name" value="DNA_methylase_N4/N6"/>
</dbReference>
<keyword evidence="2" id="KW-0808">Transferase</keyword>
<evidence type="ECO:0000256" key="3">
    <source>
        <dbReference type="RuleBase" id="RU362026"/>
    </source>
</evidence>
<dbReference type="Gene3D" id="3.40.50.150">
    <property type="entry name" value="Vaccinia Virus protein VP39"/>
    <property type="match status" value="1"/>
</dbReference>
<dbReference type="PRINTS" id="PR00508">
    <property type="entry name" value="S21N4MTFRASE"/>
</dbReference>
<feature type="domain" description="DNA methylase N-4/N-6" evidence="5">
    <location>
        <begin position="54"/>
        <end position="122"/>
    </location>
</feature>
<evidence type="ECO:0000256" key="4">
    <source>
        <dbReference type="SAM" id="MobiDB-lite"/>
    </source>
</evidence>
<accession>A0ABP8N9T0</accession>
<dbReference type="Pfam" id="PF01555">
    <property type="entry name" value="N6_N4_Mtase"/>
    <property type="match status" value="1"/>
</dbReference>
<comment type="caution">
    <text evidence="6">The sequence shown here is derived from an EMBL/GenBank/DDBJ whole genome shotgun (WGS) entry which is preliminary data.</text>
</comment>
<dbReference type="Proteomes" id="UP001501175">
    <property type="component" value="Unassembled WGS sequence"/>
</dbReference>
<protein>
    <recommendedName>
        <fullName evidence="3">Methyltransferase</fullName>
        <ecNumber evidence="3">2.1.1.-</ecNumber>
    </recommendedName>
</protein>
<dbReference type="InterPro" id="IPR001091">
    <property type="entry name" value="RM_Methyltransferase"/>
</dbReference>
<keyword evidence="1" id="KW-0489">Methyltransferase</keyword>
<keyword evidence="7" id="KW-1185">Reference proteome</keyword>
<gene>
    <name evidence="6" type="ORF">GCM10023189_37430</name>
</gene>
<evidence type="ECO:0000259" key="5">
    <source>
        <dbReference type="Pfam" id="PF01555"/>
    </source>
</evidence>
<evidence type="ECO:0000256" key="1">
    <source>
        <dbReference type="ARBA" id="ARBA00022603"/>
    </source>
</evidence>
<name>A0ABP8N9T0_9BACT</name>
<dbReference type="InterPro" id="IPR029063">
    <property type="entry name" value="SAM-dependent_MTases_sf"/>
</dbReference>
<evidence type="ECO:0000256" key="2">
    <source>
        <dbReference type="ARBA" id="ARBA00022679"/>
    </source>
</evidence>
<evidence type="ECO:0000313" key="6">
    <source>
        <dbReference type="EMBL" id="GAA4461667.1"/>
    </source>
</evidence>
<dbReference type="EMBL" id="BAABHD010000064">
    <property type="protein sequence ID" value="GAA4461667.1"/>
    <property type="molecule type" value="Genomic_DNA"/>
</dbReference>
<evidence type="ECO:0000313" key="7">
    <source>
        <dbReference type="Proteomes" id="UP001501175"/>
    </source>
</evidence>
<sequence length="279" mass="31823">MKEMLNAERIIFGEDESKIIEIKLYVKDYRAKLSSLIELDGRIGTNNIKEIFPESKRQFDYPKPYSLLEEIFSYVTSEDDIILDSFAGSGTTAHAVLNLNKLDGGKRQFILVEMEDYAETITAERVRRVIDGHGGKEGTGGGFTYYELGPALFTEEGLLNEELPVERIREYVWYSKTRAPHRNVVPPPPPSPKKGEGGTNVNGTGGLDNPYLLGVQEGTAYYFYYEPAEHTTLDYEFLATIQTKAEQYVIYADNCLLPRDWLQQRQIIFKKIPRDISRL</sequence>
<feature type="region of interest" description="Disordered" evidence="4">
    <location>
        <begin position="182"/>
        <end position="203"/>
    </location>
</feature>
<proteinExistence type="inferred from homology"/>
<dbReference type="RefSeq" id="WP_345245821.1">
    <property type="nucleotide sequence ID" value="NZ_BAABHD010000064.1"/>
</dbReference>
<dbReference type="SUPFAM" id="SSF53335">
    <property type="entry name" value="S-adenosyl-L-methionine-dependent methyltransferases"/>
    <property type="match status" value="1"/>
</dbReference>
<dbReference type="EC" id="2.1.1.-" evidence="3"/>
<reference evidence="7" key="1">
    <citation type="journal article" date="2019" name="Int. J. Syst. Evol. Microbiol.">
        <title>The Global Catalogue of Microorganisms (GCM) 10K type strain sequencing project: providing services to taxonomists for standard genome sequencing and annotation.</title>
        <authorList>
            <consortium name="The Broad Institute Genomics Platform"/>
            <consortium name="The Broad Institute Genome Sequencing Center for Infectious Disease"/>
            <person name="Wu L."/>
            <person name="Ma J."/>
        </authorList>
    </citation>
    <scope>NUCLEOTIDE SEQUENCE [LARGE SCALE GENOMIC DNA]</scope>
    <source>
        <strain evidence="7">JCM 17927</strain>
    </source>
</reference>